<dbReference type="EMBL" id="JALZWP010000003">
    <property type="protein sequence ID" value="MCL1628121.1"/>
    <property type="molecule type" value="Genomic_DNA"/>
</dbReference>
<organism evidence="1 2">
    <name type="scientific">Roseinatronobacter domitianus</name>
    <dbReference type="NCBI Taxonomy" id="2940293"/>
    <lineage>
        <taxon>Bacteria</taxon>
        <taxon>Pseudomonadati</taxon>
        <taxon>Pseudomonadota</taxon>
        <taxon>Alphaproteobacteria</taxon>
        <taxon>Rhodobacterales</taxon>
        <taxon>Paracoccaceae</taxon>
        <taxon>Roseinatronobacter</taxon>
    </lineage>
</organism>
<comment type="caution">
    <text evidence="1">The sequence shown here is derived from an EMBL/GenBank/DDBJ whole genome shotgun (WGS) entry which is preliminary data.</text>
</comment>
<dbReference type="Proteomes" id="UP001202550">
    <property type="component" value="Unassembled WGS sequence"/>
</dbReference>
<name>A0ABT0LZT3_9RHOB</name>
<accession>A0ABT0LZT3</accession>
<sequence length="60" mass="6516">MPLSRKQYSLIHVAQSKFGIDDDLYRSILANLCGVTSSTELDQAVFELLLGFLNGVGSSP</sequence>
<evidence type="ECO:0000313" key="2">
    <source>
        <dbReference type="Proteomes" id="UP001202550"/>
    </source>
</evidence>
<gene>
    <name evidence="1" type="ORF">M3N55_05200</name>
</gene>
<proteinExistence type="predicted"/>
<reference evidence="1 2" key="1">
    <citation type="submission" date="2022-05" db="EMBL/GenBank/DDBJ databases">
        <title>Seasonal and diel survey of microbial diversity of the Tyrrhenian coast.</title>
        <authorList>
            <person name="Gattoni G."/>
            <person name="Corral P."/>
        </authorList>
    </citation>
    <scope>NUCLEOTIDE SEQUENCE [LARGE SCALE GENOMIC DNA]</scope>
    <source>
        <strain evidence="1 2">V10</strain>
    </source>
</reference>
<protein>
    <submittedName>
        <fullName evidence="1">Regulatory protein GemA</fullName>
    </submittedName>
</protein>
<keyword evidence="2" id="KW-1185">Reference proteome</keyword>
<evidence type="ECO:0000313" key="1">
    <source>
        <dbReference type="EMBL" id="MCL1628121.1"/>
    </source>
</evidence>
<dbReference type="RefSeq" id="WP_249057067.1">
    <property type="nucleotide sequence ID" value="NZ_JALZWP010000003.1"/>
</dbReference>